<accession>A0A545TYC9</accession>
<dbReference type="GO" id="GO:0005829">
    <property type="term" value="C:cytosol"/>
    <property type="evidence" value="ECO:0007669"/>
    <property type="project" value="TreeGrafter"/>
</dbReference>
<dbReference type="OrthoDB" id="9800506at2"/>
<dbReference type="AlphaFoldDB" id="A0A545TYC9"/>
<dbReference type="RefSeq" id="WP_142895831.1">
    <property type="nucleotide sequence ID" value="NZ_ML660053.1"/>
</dbReference>
<name>A0A545TYC9_9PROT</name>
<keyword evidence="2" id="KW-1185">Reference proteome</keyword>
<evidence type="ECO:0000313" key="2">
    <source>
        <dbReference type="Proteomes" id="UP000315252"/>
    </source>
</evidence>
<dbReference type="PANTHER" id="PTHR33221">
    <property type="entry name" value="WINGED HELIX-TURN-HELIX TRANSCRIPTIONAL REGULATOR, RRF2 FAMILY"/>
    <property type="match status" value="1"/>
</dbReference>
<comment type="caution">
    <text evidence="1">The sequence shown here is derived from an EMBL/GenBank/DDBJ whole genome shotgun (WGS) entry which is preliminary data.</text>
</comment>
<dbReference type="InterPro" id="IPR036390">
    <property type="entry name" value="WH_DNA-bd_sf"/>
</dbReference>
<dbReference type="InterPro" id="IPR000944">
    <property type="entry name" value="Tscrpt_reg_Rrf2"/>
</dbReference>
<dbReference type="PANTHER" id="PTHR33221:SF15">
    <property type="entry name" value="HTH-TYPE TRANSCRIPTIONAL REGULATOR YWGB-RELATED"/>
    <property type="match status" value="1"/>
</dbReference>
<gene>
    <name evidence="1" type="ORF">FKG95_08255</name>
</gene>
<dbReference type="Gene3D" id="1.10.10.10">
    <property type="entry name" value="Winged helix-like DNA-binding domain superfamily/Winged helix DNA-binding domain"/>
    <property type="match status" value="1"/>
</dbReference>
<dbReference type="SUPFAM" id="SSF46785">
    <property type="entry name" value="Winged helix' DNA-binding domain"/>
    <property type="match status" value="1"/>
</dbReference>
<dbReference type="GO" id="GO:0003700">
    <property type="term" value="F:DNA-binding transcription factor activity"/>
    <property type="evidence" value="ECO:0007669"/>
    <property type="project" value="TreeGrafter"/>
</dbReference>
<dbReference type="EMBL" id="VHSH01000002">
    <property type="protein sequence ID" value="TQV82201.1"/>
    <property type="molecule type" value="Genomic_DNA"/>
</dbReference>
<organism evidence="1 2">
    <name type="scientific">Denitrobaculum tricleocarpae</name>
    <dbReference type="NCBI Taxonomy" id="2591009"/>
    <lineage>
        <taxon>Bacteria</taxon>
        <taxon>Pseudomonadati</taxon>
        <taxon>Pseudomonadota</taxon>
        <taxon>Alphaproteobacteria</taxon>
        <taxon>Rhodospirillales</taxon>
        <taxon>Rhodospirillaceae</taxon>
        <taxon>Denitrobaculum</taxon>
    </lineage>
</organism>
<dbReference type="Proteomes" id="UP000315252">
    <property type="component" value="Unassembled WGS sequence"/>
</dbReference>
<dbReference type="InterPro" id="IPR036388">
    <property type="entry name" value="WH-like_DNA-bd_sf"/>
</dbReference>
<reference evidence="1 2" key="1">
    <citation type="submission" date="2019-06" db="EMBL/GenBank/DDBJ databases">
        <title>Whole genome sequence for Rhodospirillaceae sp. R148.</title>
        <authorList>
            <person name="Wang G."/>
        </authorList>
    </citation>
    <scope>NUCLEOTIDE SEQUENCE [LARGE SCALE GENOMIC DNA]</scope>
    <source>
        <strain evidence="1 2">R148</strain>
    </source>
</reference>
<protein>
    <submittedName>
        <fullName evidence="1">Rrf2 family transcriptional regulator</fullName>
    </submittedName>
</protein>
<dbReference type="PROSITE" id="PS51197">
    <property type="entry name" value="HTH_RRF2_2"/>
    <property type="match status" value="1"/>
</dbReference>
<proteinExistence type="predicted"/>
<sequence length="146" mass="15790">MRYDSRLPRVLHVLLHLEEKSEPATSEEIGRMLNTNAAVVRRTMAGLREQGYVQSAKGHRGGWTLAMPLSEITLLGIYEALGSPKLFALGKSEDAPACLMEQAANAATEEALEKAAACFSDSLAAITMSDLAGDFAARLAQSKRRQ</sequence>
<dbReference type="Pfam" id="PF02082">
    <property type="entry name" value="Rrf2"/>
    <property type="match status" value="1"/>
</dbReference>
<evidence type="ECO:0000313" key="1">
    <source>
        <dbReference type="EMBL" id="TQV82201.1"/>
    </source>
</evidence>